<reference evidence="4" key="1">
    <citation type="submission" date="2021-02" db="EMBL/GenBank/DDBJ databases">
        <authorList>
            <person name="Nowell W R."/>
        </authorList>
    </citation>
    <scope>NUCLEOTIDE SEQUENCE</scope>
</reference>
<name>A0A821GJW4_9BILA</name>
<feature type="compositionally biased region" description="Basic residues" evidence="1">
    <location>
        <begin position="12"/>
        <end position="22"/>
    </location>
</feature>
<feature type="region of interest" description="Disordered" evidence="1">
    <location>
        <begin position="1"/>
        <end position="44"/>
    </location>
</feature>
<dbReference type="Proteomes" id="UP000663862">
    <property type="component" value="Unassembled WGS sequence"/>
</dbReference>
<evidence type="ECO:0000256" key="1">
    <source>
        <dbReference type="SAM" id="MobiDB-lite"/>
    </source>
</evidence>
<gene>
    <name evidence="3" type="ORF">FME351_LOCUS27538</name>
    <name evidence="2" type="ORF">TIS948_LOCUS25396</name>
    <name evidence="5" type="ORF">TSG867_LOCUS32530</name>
    <name evidence="4" type="ORF">UJA718_LOCUS34514</name>
</gene>
<evidence type="ECO:0000313" key="5">
    <source>
        <dbReference type="EMBL" id="CAF4684066.1"/>
    </source>
</evidence>
<evidence type="ECO:0000313" key="6">
    <source>
        <dbReference type="Proteomes" id="UP000663873"/>
    </source>
</evidence>
<sequence>MSDEEWITVGRKEKRKSSKSSSKKAESSSTPPPPPPSSLSVTLVTSTPKTITTETTQCEFTNNVL</sequence>
<dbReference type="EMBL" id="CAJNXB010004385">
    <property type="protein sequence ID" value="CAF3374750.1"/>
    <property type="molecule type" value="Genomic_DNA"/>
</dbReference>
<dbReference type="EMBL" id="CAJOBQ010007600">
    <property type="protein sequence ID" value="CAF4684066.1"/>
    <property type="molecule type" value="Genomic_DNA"/>
</dbReference>
<comment type="caution">
    <text evidence="4">The sequence shown here is derived from an EMBL/GenBank/DDBJ whole genome shotgun (WGS) entry which is preliminary data.</text>
</comment>
<dbReference type="Proteomes" id="UP000663873">
    <property type="component" value="Unassembled WGS sequence"/>
</dbReference>
<accession>A0A821GJW4</accession>
<dbReference type="AlphaFoldDB" id="A0A821GJW4"/>
<keyword evidence="6" id="KW-1185">Reference proteome</keyword>
<evidence type="ECO:0000313" key="2">
    <source>
        <dbReference type="EMBL" id="CAF3374750.1"/>
    </source>
</evidence>
<organism evidence="4 6">
    <name type="scientific">Rotaria socialis</name>
    <dbReference type="NCBI Taxonomy" id="392032"/>
    <lineage>
        <taxon>Eukaryota</taxon>
        <taxon>Metazoa</taxon>
        <taxon>Spiralia</taxon>
        <taxon>Gnathifera</taxon>
        <taxon>Rotifera</taxon>
        <taxon>Eurotatoria</taxon>
        <taxon>Bdelloidea</taxon>
        <taxon>Philodinida</taxon>
        <taxon>Philodinidae</taxon>
        <taxon>Rotaria</taxon>
    </lineage>
</organism>
<dbReference type="Proteomes" id="UP000663825">
    <property type="component" value="Unassembled WGS sequence"/>
</dbReference>
<protein>
    <submittedName>
        <fullName evidence="4">Uncharacterized protein</fullName>
    </submittedName>
</protein>
<dbReference type="EMBL" id="CAJOBP010031349">
    <property type="protein sequence ID" value="CAF4666210.1"/>
    <property type="molecule type" value="Genomic_DNA"/>
</dbReference>
<dbReference type="EMBL" id="CAJNYU010003740">
    <property type="protein sequence ID" value="CAF3698325.1"/>
    <property type="molecule type" value="Genomic_DNA"/>
</dbReference>
<evidence type="ECO:0000313" key="4">
    <source>
        <dbReference type="EMBL" id="CAF4666210.1"/>
    </source>
</evidence>
<dbReference type="Proteomes" id="UP000663869">
    <property type="component" value="Unassembled WGS sequence"/>
</dbReference>
<proteinExistence type="predicted"/>
<evidence type="ECO:0000313" key="3">
    <source>
        <dbReference type="EMBL" id="CAF3698325.1"/>
    </source>
</evidence>